<sequence>MNELEERAKHERNLLAQVGEKARYDRDVIDIARNAAHALYLRDERIRDLEKQIAEWRAAFLPRSRPFPKDEP</sequence>
<organism evidence="1">
    <name type="scientific">uncultured Caudovirales phage</name>
    <dbReference type="NCBI Taxonomy" id="2100421"/>
    <lineage>
        <taxon>Viruses</taxon>
        <taxon>Duplodnaviria</taxon>
        <taxon>Heunggongvirae</taxon>
        <taxon>Uroviricota</taxon>
        <taxon>Caudoviricetes</taxon>
        <taxon>Peduoviridae</taxon>
        <taxon>Maltschvirus</taxon>
        <taxon>Maltschvirus maltsch</taxon>
    </lineage>
</organism>
<dbReference type="EMBL" id="LR797331">
    <property type="protein sequence ID" value="CAB4203498.1"/>
    <property type="molecule type" value="Genomic_DNA"/>
</dbReference>
<reference evidence="1" key="1">
    <citation type="submission" date="2020-05" db="EMBL/GenBank/DDBJ databases">
        <authorList>
            <person name="Chiriac C."/>
            <person name="Salcher M."/>
            <person name="Ghai R."/>
            <person name="Kavagutti S V."/>
        </authorList>
    </citation>
    <scope>NUCLEOTIDE SEQUENCE</scope>
</reference>
<evidence type="ECO:0000313" key="1">
    <source>
        <dbReference type="EMBL" id="CAB4203498.1"/>
    </source>
</evidence>
<gene>
    <name evidence="1" type="ORF">UFOVP1382_114</name>
</gene>
<proteinExistence type="predicted"/>
<name>A0A6J5S3E6_9CAUD</name>
<accession>A0A6J5S3E6</accession>
<protein>
    <submittedName>
        <fullName evidence="1">Uncharacterized protein</fullName>
    </submittedName>
</protein>